<evidence type="ECO:0000313" key="2">
    <source>
        <dbReference type="EMBL" id="KAG6635300.1"/>
    </source>
</evidence>
<keyword evidence="3" id="KW-1185">Reference proteome</keyword>
<evidence type="ECO:0000256" key="1">
    <source>
        <dbReference type="SAM" id="SignalP"/>
    </source>
</evidence>
<reference evidence="2" key="1">
    <citation type="submission" date="2020-12" db="EMBL/GenBank/DDBJ databases">
        <title>WGS assembly of Carya illinoinensis cv. Pawnee.</title>
        <authorList>
            <person name="Platts A."/>
            <person name="Shu S."/>
            <person name="Wright S."/>
            <person name="Barry K."/>
            <person name="Edger P."/>
            <person name="Pires J.C."/>
            <person name="Schmutz J."/>
        </authorList>
    </citation>
    <scope>NUCLEOTIDE SEQUENCE</scope>
    <source>
        <tissue evidence="2">Leaf</tissue>
    </source>
</reference>
<comment type="caution">
    <text evidence="2">The sequence shown here is derived from an EMBL/GenBank/DDBJ whole genome shotgun (WGS) entry which is preliminary data.</text>
</comment>
<proteinExistence type="predicted"/>
<evidence type="ECO:0000313" key="3">
    <source>
        <dbReference type="Proteomes" id="UP000811609"/>
    </source>
</evidence>
<organism evidence="2 3">
    <name type="scientific">Carya illinoinensis</name>
    <name type="common">Pecan</name>
    <dbReference type="NCBI Taxonomy" id="32201"/>
    <lineage>
        <taxon>Eukaryota</taxon>
        <taxon>Viridiplantae</taxon>
        <taxon>Streptophyta</taxon>
        <taxon>Embryophyta</taxon>
        <taxon>Tracheophyta</taxon>
        <taxon>Spermatophyta</taxon>
        <taxon>Magnoliopsida</taxon>
        <taxon>eudicotyledons</taxon>
        <taxon>Gunneridae</taxon>
        <taxon>Pentapetalae</taxon>
        <taxon>rosids</taxon>
        <taxon>fabids</taxon>
        <taxon>Fagales</taxon>
        <taxon>Juglandaceae</taxon>
        <taxon>Carya</taxon>
    </lineage>
</organism>
<protein>
    <submittedName>
        <fullName evidence="2">Uncharacterized protein</fullName>
    </submittedName>
</protein>
<feature type="chain" id="PRO_5035866267" evidence="1">
    <location>
        <begin position="25"/>
        <end position="52"/>
    </location>
</feature>
<name>A0A8T1P333_CARIL</name>
<dbReference type="Proteomes" id="UP000811609">
    <property type="component" value="Chromosome 11"/>
</dbReference>
<keyword evidence="1" id="KW-0732">Signal</keyword>
<feature type="signal peptide" evidence="1">
    <location>
        <begin position="1"/>
        <end position="24"/>
    </location>
</feature>
<accession>A0A8T1P333</accession>
<dbReference type="AlphaFoldDB" id="A0A8T1P333"/>
<sequence>MVTGFDNLRGLLCSSFLVLSHVLAAGSLPLHVTAPNFSGSAVPSNFVSLSIK</sequence>
<gene>
    <name evidence="2" type="ORF">CIPAW_11G032600</name>
</gene>
<dbReference type="EMBL" id="CM031819">
    <property type="protein sequence ID" value="KAG6635300.1"/>
    <property type="molecule type" value="Genomic_DNA"/>
</dbReference>